<dbReference type="SUPFAM" id="SSF53474">
    <property type="entry name" value="alpha/beta-Hydrolases"/>
    <property type="match status" value="2"/>
</dbReference>
<dbReference type="InterPro" id="IPR050261">
    <property type="entry name" value="FrsA_esterase"/>
</dbReference>
<evidence type="ECO:0000313" key="1">
    <source>
        <dbReference type="EMBL" id="GAA5507601.1"/>
    </source>
</evidence>
<accession>A0ABP9VR21</accession>
<dbReference type="PANTHER" id="PTHR22946:SF8">
    <property type="entry name" value="ACETYL XYLAN ESTERASE DOMAIN-CONTAINING PROTEIN"/>
    <property type="match status" value="1"/>
</dbReference>
<name>A0ABP9VR21_9BACT</name>
<reference evidence="1 2" key="1">
    <citation type="submission" date="2024-02" db="EMBL/GenBank/DDBJ databases">
        <title>Rhodopirellula caenicola NBRC 110016.</title>
        <authorList>
            <person name="Ichikawa N."/>
            <person name="Katano-Makiyama Y."/>
            <person name="Hidaka K."/>
        </authorList>
    </citation>
    <scope>NUCLEOTIDE SEQUENCE [LARGE SCALE GENOMIC DNA]</scope>
    <source>
        <strain evidence="1 2">NBRC 110016</strain>
    </source>
</reference>
<gene>
    <name evidence="1" type="ORF">Rcae01_03058</name>
</gene>
<dbReference type="Gene3D" id="3.40.50.1820">
    <property type="entry name" value="alpha/beta hydrolase"/>
    <property type="match status" value="2"/>
</dbReference>
<keyword evidence="2" id="KW-1185">Reference proteome</keyword>
<dbReference type="PANTHER" id="PTHR22946">
    <property type="entry name" value="DIENELACTONE HYDROLASE DOMAIN-CONTAINING PROTEIN-RELATED"/>
    <property type="match status" value="1"/>
</dbReference>
<protein>
    <recommendedName>
        <fullName evidence="3">Acetyl xylan esterase (AXE1)</fullName>
    </recommendedName>
</protein>
<dbReference type="Proteomes" id="UP001416858">
    <property type="component" value="Unassembled WGS sequence"/>
</dbReference>
<evidence type="ECO:0000313" key="2">
    <source>
        <dbReference type="Proteomes" id="UP001416858"/>
    </source>
</evidence>
<evidence type="ECO:0008006" key="3">
    <source>
        <dbReference type="Google" id="ProtNLM"/>
    </source>
</evidence>
<sequence>MHFRWLRDLCVAKSVTMGVRFYTLLPDSEPSVKVSFPLVRFQVPLLFVAIGFVVCGSSALVAGDPTHHRVLDADVRPDDVRLSEPKDLNGYFPFEVPESKEAWQQRRAELKQRVLVATGLFPMPEKTPLNAVIHGKVERDGFTVEKVYFESLPGHFVSGLLFRPEGEVTQKRPAVLSPHGHGGRQYDYGEAKMDELIKSGAELHRESGRFPKLARCAQLARMGCVTFIFDMLGYVDSQQISKDRAHGYAKHDAELEGRENYGFYSAQAEGRLHSILGLQTWNCIRSLDFLESLEDVDPARLAVTGGSGGGTQTILMGAIDDRHIVGFPNGMVSTSMQGGCTCENCSLLRIGTGNVELAALFAPRPQAMTAANDWTKEMMTKGYPQLRELYAMLGVAEDVYCEPMLQFPHNYNAVSRSVMYSWMNKYLDLGLEEPIQELDWKPLTPEEYTVWNDSHPAPKGGDVYERKLLQQLNERDLAVLSNHSPTGDRETQSYLATVRSAWQTLIGRELPKASEIKRTKVWKEPREQYIEFGDLITLTDKGEQLPVVSVYPKSDKWNKQVVLWVDGQGKSGMFPGGKPDPGLLKLVEAGFAVVAADLYGQGEFTSESDSLTENPTVKNPRPFAGYTYGYNDTVFARRVHDILSVTAWIRNDDHEPKSLHVLGVNGGGPLVAAARVIAGAKMDRVAIDTEGFRFEMLNDWRHVNFLPGAIKYGDLPTLLALSAPNSLWIGGEKSIPAIVTTAFYTLGNPDAVTMGSPNADSTAAAIDWIRQSR</sequence>
<proteinExistence type="predicted"/>
<organism evidence="1 2">
    <name type="scientific">Novipirellula caenicola</name>
    <dbReference type="NCBI Taxonomy" id="1536901"/>
    <lineage>
        <taxon>Bacteria</taxon>
        <taxon>Pseudomonadati</taxon>
        <taxon>Planctomycetota</taxon>
        <taxon>Planctomycetia</taxon>
        <taxon>Pirellulales</taxon>
        <taxon>Pirellulaceae</taxon>
        <taxon>Novipirellula</taxon>
    </lineage>
</organism>
<dbReference type="EMBL" id="BAABRO010000006">
    <property type="protein sequence ID" value="GAA5507601.1"/>
    <property type="molecule type" value="Genomic_DNA"/>
</dbReference>
<dbReference type="InterPro" id="IPR029058">
    <property type="entry name" value="AB_hydrolase_fold"/>
</dbReference>
<comment type="caution">
    <text evidence="1">The sequence shown here is derived from an EMBL/GenBank/DDBJ whole genome shotgun (WGS) entry which is preliminary data.</text>
</comment>